<reference evidence="2" key="1">
    <citation type="journal article" date="2019" name="Int. J. Syst. Evol. Microbiol.">
        <title>The Global Catalogue of Microorganisms (GCM) 10K type strain sequencing project: providing services to taxonomists for standard genome sequencing and annotation.</title>
        <authorList>
            <consortium name="The Broad Institute Genomics Platform"/>
            <consortium name="The Broad Institute Genome Sequencing Center for Infectious Disease"/>
            <person name="Wu L."/>
            <person name="Ma J."/>
        </authorList>
    </citation>
    <scope>NUCLEOTIDE SEQUENCE [LARGE SCALE GENOMIC DNA]</scope>
    <source>
        <strain evidence="2">KCTC 32255</strain>
    </source>
</reference>
<sequence length="89" mass="9860">MTDRELQRLHDVAEGNLLFHTGRWGGPAGYRWRGPDGAEAGTVPPWQEEELDRLYDLGLIAIEARRGPFDRTVTITSRGLSVLDVADAA</sequence>
<proteinExistence type="predicted"/>
<gene>
    <name evidence="1" type="ORF">ACFQGD_28090</name>
</gene>
<accession>A0ABW2C6L2</accession>
<evidence type="ECO:0000313" key="2">
    <source>
        <dbReference type="Proteomes" id="UP001596337"/>
    </source>
</evidence>
<comment type="caution">
    <text evidence="1">The sequence shown here is derived from an EMBL/GenBank/DDBJ whole genome shotgun (WGS) entry which is preliminary data.</text>
</comment>
<name>A0ABW2C6L2_9PSEU</name>
<protein>
    <submittedName>
        <fullName evidence="1">Uncharacterized protein</fullName>
    </submittedName>
</protein>
<evidence type="ECO:0000313" key="1">
    <source>
        <dbReference type="EMBL" id="MFC6870991.1"/>
    </source>
</evidence>
<dbReference type="RefSeq" id="WP_345399694.1">
    <property type="nucleotide sequence ID" value="NZ_BAABLA010000093.1"/>
</dbReference>
<dbReference type="EMBL" id="JBHSXX010000001">
    <property type="protein sequence ID" value="MFC6870991.1"/>
    <property type="molecule type" value="Genomic_DNA"/>
</dbReference>
<organism evidence="1 2">
    <name type="scientific">Haloechinothrix salitolerans</name>
    <dbReference type="NCBI Taxonomy" id="926830"/>
    <lineage>
        <taxon>Bacteria</taxon>
        <taxon>Bacillati</taxon>
        <taxon>Actinomycetota</taxon>
        <taxon>Actinomycetes</taxon>
        <taxon>Pseudonocardiales</taxon>
        <taxon>Pseudonocardiaceae</taxon>
        <taxon>Haloechinothrix</taxon>
    </lineage>
</organism>
<keyword evidence="2" id="KW-1185">Reference proteome</keyword>
<dbReference type="Proteomes" id="UP001596337">
    <property type="component" value="Unassembled WGS sequence"/>
</dbReference>